<comment type="similarity">
    <text evidence="1">Belongs to the PhzF family.</text>
</comment>
<accession>A0A6N6VKJ0</accession>
<reference evidence="4 5" key="1">
    <citation type="submission" date="2019-09" db="EMBL/GenBank/DDBJ databases">
        <title>Parvibaculum sedimenti sp. nov., isolated from sediment.</title>
        <authorList>
            <person name="Wang Y."/>
        </authorList>
    </citation>
    <scope>NUCLEOTIDE SEQUENCE [LARGE SCALE GENOMIC DNA]</scope>
    <source>
        <strain evidence="4 5">HXT-9</strain>
    </source>
</reference>
<dbReference type="PIRSF" id="PIRSF016184">
    <property type="entry name" value="PhzC_PhzF"/>
    <property type="match status" value="1"/>
</dbReference>
<gene>
    <name evidence="4" type="ORF">F2P47_07205</name>
</gene>
<evidence type="ECO:0000313" key="5">
    <source>
        <dbReference type="Proteomes" id="UP000468901"/>
    </source>
</evidence>
<comment type="caution">
    <text evidence="4">The sequence shown here is derived from an EMBL/GenBank/DDBJ whole genome shotgun (WGS) entry which is preliminary data.</text>
</comment>
<name>A0A6N6VKJ0_9HYPH</name>
<dbReference type="GO" id="GO:0005737">
    <property type="term" value="C:cytoplasm"/>
    <property type="evidence" value="ECO:0007669"/>
    <property type="project" value="TreeGrafter"/>
</dbReference>
<dbReference type="PANTHER" id="PTHR13774:SF17">
    <property type="entry name" value="PHENAZINE BIOSYNTHESIS-LIKE DOMAIN-CONTAINING PROTEIN"/>
    <property type="match status" value="1"/>
</dbReference>
<dbReference type="Proteomes" id="UP000468901">
    <property type="component" value="Unassembled WGS sequence"/>
</dbReference>
<keyword evidence="2 4" id="KW-0413">Isomerase</keyword>
<dbReference type="AlphaFoldDB" id="A0A6N6VKJ0"/>
<dbReference type="GO" id="GO:0016853">
    <property type="term" value="F:isomerase activity"/>
    <property type="evidence" value="ECO:0007669"/>
    <property type="project" value="UniProtKB-KW"/>
</dbReference>
<evidence type="ECO:0000256" key="1">
    <source>
        <dbReference type="ARBA" id="ARBA00008270"/>
    </source>
</evidence>
<proteinExistence type="inferred from homology"/>
<dbReference type="SUPFAM" id="SSF54506">
    <property type="entry name" value="Diaminopimelate epimerase-like"/>
    <property type="match status" value="1"/>
</dbReference>
<protein>
    <submittedName>
        <fullName evidence="4">PhzF family phenazine biosynthesis isomerase</fullName>
    </submittedName>
</protein>
<evidence type="ECO:0000256" key="2">
    <source>
        <dbReference type="ARBA" id="ARBA00023235"/>
    </source>
</evidence>
<dbReference type="Pfam" id="PF02567">
    <property type="entry name" value="PhzC-PhzF"/>
    <property type="match status" value="1"/>
</dbReference>
<feature type="active site" evidence="3">
    <location>
        <position position="46"/>
    </location>
</feature>
<evidence type="ECO:0000313" key="4">
    <source>
        <dbReference type="EMBL" id="KAB7740825.1"/>
    </source>
</evidence>
<dbReference type="InterPro" id="IPR003719">
    <property type="entry name" value="Phenazine_PhzF-like"/>
</dbReference>
<keyword evidence="5" id="KW-1185">Reference proteome</keyword>
<dbReference type="RefSeq" id="WP_152215667.1">
    <property type="nucleotide sequence ID" value="NZ_WESC01000005.1"/>
</dbReference>
<dbReference type="PANTHER" id="PTHR13774">
    <property type="entry name" value="PHENAZINE BIOSYNTHESIS PROTEIN"/>
    <property type="match status" value="1"/>
</dbReference>
<sequence length="266" mass="28326">MKVQLFQVDAFADKPFEGNPAAVVPLDAWPEDSVLQAIAAENNLSETAFFSPENGGFRLRWFTSAVEVDLCGHATLATAHVIFTGFGCAASSIYFETRSGRLAVKREGDILAMDFPAAIAKPMPEPEGLVRALGAKAIVYAKTSNILALFDSAAEVAALAPDFSALKQVLVAQGDAGLICTAPADEGTGFDFVSRFFAPAHGIDEDPVTGSAHCTSVPYWAKKLGRSDLIARQISKRGGTLWCTDAGERVIIRGRCADYLHGEISI</sequence>
<evidence type="ECO:0000256" key="3">
    <source>
        <dbReference type="PIRSR" id="PIRSR016184-1"/>
    </source>
</evidence>
<dbReference type="Gene3D" id="3.10.310.10">
    <property type="entry name" value="Diaminopimelate Epimerase, Chain A, domain 1"/>
    <property type="match status" value="2"/>
</dbReference>
<dbReference type="EMBL" id="WESC01000005">
    <property type="protein sequence ID" value="KAB7740825.1"/>
    <property type="molecule type" value="Genomic_DNA"/>
</dbReference>
<dbReference type="NCBIfam" id="TIGR00654">
    <property type="entry name" value="PhzF_family"/>
    <property type="match status" value="1"/>
</dbReference>
<organism evidence="4 5">
    <name type="scientific">Parvibaculum sedimenti</name>
    <dbReference type="NCBI Taxonomy" id="2608632"/>
    <lineage>
        <taxon>Bacteria</taxon>
        <taxon>Pseudomonadati</taxon>
        <taxon>Pseudomonadota</taxon>
        <taxon>Alphaproteobacteria</taxon>
        <taxon>Hyphomicrobiales</taxon>
        <taxon>Parvibaculaceae</taxon>
        <taxon>Parvibaculum</taxon>
    </lineage>
</organism>